<dbReference type="InterPro" id="IPR001005">
    <property type="entry name" value="SANT/Myb"/>
</dbReference>
<feature type="compositionally biased region" description="Basic residues" evidence="1">
    <location>
        <begin position="606"/>
        <end position="616"/>
    </location>
</feature>
<feature type="compositionally biased region" description="Acidic residues" evidence="1">
    <location>
        <begin position="650"/>
        <end position="670"/>
    </location>
</feature>
<feature type="region of interest" description="Disordered" evidence="1">
    <location>
        <begin position="580"/>
        <end position="618"/>
    </location>
</feature>
<dbReference type="AlphaFoldDB" id="A0A6A6TZV4"/>
<evidence type="ECO:0000259" key="2">
    <source>
        <dbReference type="PROSITE" id="PS50090"/>
    </source>
</evidence>
<gene>
    <name evidence="3" type="ORF">BT63DRAFT_80872</name>
</gene>
<feature type="compositionally biased region" description="Polar residues" evidence="1">
    <location>
        <begin position="596"/>
        <end position="605"/>
    </location>
</feature>
<dbReference type="EMBL" id="MU004241">
    <property type="protein sequence ID" value="KAF2664946.1"/>
    <property type="molecule type" value="Genomic_DNA"/>
</dbReference>
<accession>A0A6A6TZV4</accession>
<dbReference type="Proteomes" id="UP000799302">
    <property type="component" value="Unassembled WGS sequence"/>
</dbReference>
<dbReference type="Pfam" id="PF24494">
    <property type="entry name" value="DUF7587"/>
    <property type="match status" value="1"/>
</dbReference>
<protein>
    <recommendedName>
        <fullName evidence="2">Myb-like domain-containing protein</fullName>
    </recommendedName>
</protein>
<dbReference type="InterPro" id="IPR056009">
    <property type="entry name" value="DUF7587"/>
</dbReference>
<sequence>MLPNFEDFAYRPPTESIRSTPEQDLTTVRSRVPVFQRLEPPINNFHGRSWTDEELAALLVFRRWFTNSWHDIAAIMTEMFPMAEALTPRKCSAYWRDICRRKKADLSKNKNNLRIRIQESDFIVKTPEINTLIARVESAARSRGILPHHRLVEDMTLRRSALRRQPQPSNIPVFSTHRHTQQSQPINNPFLNTQRQLPQLTNSISSTQGMHARQSSLDSTRTDFLPDNARDIIIIMSDSEDEMESARPCTPVFPDQDIILVEDSPINDMRSLSEALPDTPCPPPRGPAAGRLAQSSLPSDFPNASSSAQKQVEEEGIPALLFRKWGPKSAGLNSPSYFRASEFQLPIGRMPTPIPPESSYFKQRLAHHMARSPTGTPFISTSDSLIWVVCKAFDDLESGVNPHEINLTLIDSRESKTAFSPVYVAPLYKALKKKRDGHVPTAHLRYSASTEWVFWAEIAKGLQATVTLADLYYLSSQSSSVATILRLDILEKSRKITKIFPTNRPAVIEAGVYAIIQGWWIYFQSEENLQRAFSIWILLVFEDSTSSSDFKTSLALDAAKVAFFAGAQLAKNFYGRASKPGKNTRKCTGEKKRASHSNQQTGSTVRKSKNKGKAKRQPLTEIEKELLELINDSSQDRTFTGLLAGHNVENSDDEDDSEDDEVDNDDEENEVNQGLSPIIEEDDEYIIVG</sequence>
<feature type="compositionally biased region" description="Polar residues" evidence="1">
    <location>
        <begin position="293"/>
        <end position="307"/>
    </location>
</feature>
<keyword evidence="4" id="KW-1185">Reference proteome</keyword>
<evidence type="ECO:0000256" key="1">
    <source>
        <dbReference type="SAM" id="MobiDB-lite"/>
    </source>
</evidence>
<name>A0A6A6TZV4_9PEZI</name>
<evidence type="ECO:0000313" key="4">
    <source>
        <dbReference type="Proteomes" id="UP000799302"/>
    </source>
</evidence>
<feature type="domain" description="Myb-like" evidence="2">
    <location>
        <begin position="49"/>
        <end position="99"/>
    </location>
</feature>
<feature type="region of interest" description="Disordered" evidence="1">
    <location>
        <begin position="645"/>
        <end position="689"/>
    </location>
</feature>
<organism evidence="3 4">
    <name type="scientific">Microthyrium microscopicum</name>
    <dbReference type="NCBI Taxonomy" id="703497"/>
    <lineage>
        <taxon>Eukaryota</taxon>
        <taxon>Fungi</taxon>
        <taxon>Dikarya</taxon>
        <taxon>Ascomycota</taxon>
        <taxon>Pezizomycotina</taxon>
        <taxon>Dothideomycetes</taxon>
        <taxon>Dothideomycetes incertae sedis</taxon>
        <taxon>Microthyriales</taxon>
        <taxon>Microthyriaceae</taxon>
        <taxon>Microthyrium</taxon>
    </lineage>
</organism>
<proteinExistence type="predicted"/>
<feature type="compositionally biased region" description="Acidic residues" evidence="1">
    <location>
        <begin position="679"/>
        <end position="689"/>
    </location>
</feature>
<feature type="region of interest" description="Disordered" evidence="1">
    <location>
        <begin position="271"/>
        <end position="307"/>
    </location>
</feature>
<dbReference type="OrthoDB" id="5397734at2759"/>
<reference evidence="3" key="1">
    <citation type="journal article" date="2020" name="Stud. Mycol.">
        <title>101 Dothideomycetes genomes: a test case for predicting lifestyles and emergence of pathogens.</title>
        <authorList>
            <person name="Haridas S."/>
            <person name="Albert R."/>
            <person name="Binder M."/>
            <person name="Bloem J."/>
            <person name="Labutti K."/>
            <person name="Salamov A."/>
            <person name="Andreopoulos B."/>
            <person name="Baker S."/>
            <person name="Barry K."/>
            <person name="Bills G."/>
            <person name="Bluhm B."/>
            <person name="Cannon C."/>
            <person name="Castanera R."/>
            <person name="Culley D."/>
            <person name="Daum C."/>
            <person name="Ezra D."/>
            <person name="Gonzalez J."/>
            <person name="Henrissat B."/>
            <person name="Kuo A."/>
            <person name="Liang C."/>
            <person name="Lipzen A."/>
            <person name="Lutzoni F."/>
            <person name="Magnuson J."/>
            <person name="Mondo S."/>
            <person name="Nolan M."/>
            <person name="Ohm R."/>
            <person name="Pangilinan J."/>
            <person name="Park H.-J."/>
            <person name="Ramirez L."/>
            <person name="Alfaro M."/>
            <person name="Sun H."/>
            <person name="Tritt A."/>
            <person name="Yoshinaga Y."/>
            <person name="Zwiers L.-H."/>
            <person name="Turgeon B."/>
            <person name="Goodwin S."/>
            <person name="Spatafora J."/>
            <person name="Crous P."/>
            <person name="Grigoriev I."/>
        </authorList>
    </citation>
    <scope>NUCLEOTIDE SEQUENCE</scope>
    <source>
        <strain evidence="3">CBS 115976</strain>
    </source>
</reference>
<evidence type="ECO:0000313" key="3">
    <source>
        <dbReference type="EMBL" id="KAF2664946.1"/>
    </source>
</evidence>
<dbReference type="PROSITE" id="PS50090">
    <property type="entry name" value="MYB_LIKE"/>
    <property type="match status" value="1"/>
</dbReference>